<comment type="caution">
    <text evidence="1">The sequence shown here is derived from an EMBL/GenBank/DDBJ whole genome shotgun (WGS) entry which is preliminary data.</text>
</comment>
<protein>
    <submittedName>
        <fullName evidence="1">Uncharacterized protein</fullName>
    </submittedName>
</protein>
<accession>A0AAV8TZU7</accession>
<organism evidence="1 2">
    <name type="scientific">Erythroxylum novogranatense</name>
    <dbReference type="NCBI Taxonomy" id="1862640"/>
    <lineage>
        <taxon>Eukaryota</taxon>
        <taxon>Viridiplantae</taxon>
        <taxon>Streptophyta</taxon>
        <taxon>Embryophyta</taxon>
        <taxon>Tracheophyta</taxon>
        <taxon>Spermatophyta</taxon>
        <taxon>Magnoliopsida</taxon>
        <taxon>eudicotyledons</taxon>
        <taxon>Gunneridae</taxon>
        <taxon>Pentapetalae</taxon>
        <taxon>rosids</taxon>
        <taxon>fabids</taxon>
        <taxon>Malpighiales</taxon>
        <taxon>Erythroxylaceae</taxon>
        <taxon>Erythroxylum</taxon>
    </lineage>
</organism>
<name>A0AAV8TZU7_9ROSI</name>
<dbReference type="EMBL" id="JAIWQS010000002">
    <property type="protein sequence ID" value="KAJ8772567.1"/>
    <property type="molecule type" value="Genomic_DNA"/>
</dbReference>
<proteinExistence type="predicted"/>
<dbReference type="AlphaFoldDB" id="A0AAV8TZU7"/>
<evidence type="ECO:0000313" key="2">
    <source>
        <dbReference type="Proteomes" id="UP001159364"/>
    </source>
</evidence>
<gene>
    <name evidence="1" type="ORF">K2173_027744</name>
</gene>
<sequence length="90" mass="10376">MLKDVTNEIFFFLFRGHTLPTIPKHVVYKQQYRPRVSRTFLVNRGSVFEIDTITSALIHLDFFDKSGIDILMIHGSPVIGVRWKLLSSIG</sequence>
<evidence type="ECO:0000313" key="1">
    <source>
        <dbReference type="EMBL" id="KAJ8772567.1"/>
    </source>
</evidence>
<dbReference type="Proteomes" id="UP001159364">
    <property type="component" value="Linkage Group LG02"/>
</dbReference>
<keyword evidence="2" id="KW-1185">Reference proteome</keyword>
<reference evidence="1 2" key="1">
    <citation type="submission" date="2021-09" db="EMBL/GenBank/DDBJ databases">
        <title>Genomic insights and catalytic innovation underlie evolution of tropane alkaloids biosynthesis.</title>
        <authorList>
            <person name="Wang Y.-J."/>
            <person name="Tian T."/>
            <person name="Huang J.-P."/>
            <person name="Huang S.-X."/>
        </authorList>
    </citation>
    <scope>NUCLEOTIDE SEQUENCE [LARGE SCALE GENOMIC DNA]</scope>
    <source>
        <strain evidence="1">KIB-2018</strain>
        <tissue evidence="1">Leaf</tissue>
    </source>
</reference>